<reference evidence="2 3" key="1">
    <citation type="submission" date="2019-10" db="EMBL/GenBank/DDBJ databases">
        <title>Nonomuraea sp. nov., isolated from Phyllanthus amarus.</title>
        <authorList>
            <person name="Klykleung N."/>
            <person name="Tanasupawat S."/>
        </authorList>
    </citation>
    <scope>NUCLEOTIDE SEQUENCE [LARGE SCALE GENOMIC DNA]</scope>
    <source>
        <strain evidence="2 3">CR1-09</strain>
    </source>
</reference>
<gene>
    <name evidence="2" type="ORF">FH610_016445</name>
</gene>
<dbReference type="SMART" id="SM00530">
    <property type="entry name" value="HTH_XRE"/>
    <property type="match status" value="1"/>
</dbReference>
<dbReference type="EMBL" id="VDMA02000007">
    <property type="protein sequence ID" value="KAB8184664.1"/>
    <property type="molecule type" value="Genomic_DNA"/>
</dbReference>
<proteinExistence type="predicted"/>
<name>A0A5N6BVZ8_9ACTN</name>
<dbReference type="RefSeq" id="WP_139575314.1">
    <property type="nucleotide sequence ID" value="NZ_VDMA02000007.1"/>
</dbReference>
<dbReference type="Pfam" id="PF17765">
    <property type="entry name" value="MLTR_LBD"/>
    <property type="match status" value="1"/>
</dbReference>
<dbReference type="AlphaFoldDB" id="A0A5N6BVZ8"/>
<sequence>MSNTRYSELGGFLRSRRERIRPEEVGLTPGPRRRVPGLRRDEVAVLAGASVEYYTELERGAGSQPSDQMLAALARALRLSRDERDHLYRLANRPIPHQGGTASHVHPAMLDLLTRIDGTPAMVSTDLHTVLVQNPLAIALLGDLSAHHGRAASFIYRWFTDPASRQIYPQEDLAPQSRSFVADLRAAVGRRSPGDAEATKLVDELLQQSPEFQALWADQDVEVRRDERKRIVHPTVGMLDLNCLSLFSEDGRQRLLWFTPRAGTDTAEKLALLTVVGTQAMRTEPVR</sequence>
<dbReference type="GO" id="GO:0003677">
    <property type="term" value="F:DNA binding"/>
    <property type="evidence" value="ECO:0007669"/>
    <property type="project" value="InterPro"/>
</dbReference>
<dbReference type="InterPro" id="IPR041413">
    <property type="entry name" value="MLTR_LBD"/>
</dbReference>
<keyword evidence="3" id="KW-1185">Reference proteome</keyword>
<evidence type="ECO:0000313" key="2">
    <source>
        <dbReference type="EMBL" id="KAB8184664.1"/>
    </source>
</evidence>
<evidence type="ECO:0000313" key="3">
    <source>
        <dbReference type="Proteomes" id="UP000313066"/>
    </source>
</evidence>
<dbReference type="PROSITE" id="PS50943">
    <property type="entry name" value="HTH_CROC1"/>
    <property type="match status" value="1"/>
</dbReference>
<dbReference type="Pfam" id="PF13560">
    <property type="entry name" value="HTH_31"/>
    <property type="match status" value="1"/>
</dbReference>
<dbReference type="Proteomes" id="UP000313066">
    <property type="component" value="Unassembled WGS sequence"/>
</dbReference>
<evidence type="ECO:0000259" key="1">
    <source>
        <dbReference type="PROSITE" id="PS50943"/>
    </source>
</evidence>
<dbReference type="SUPFAM" id="SSF47413">
    <property type="entry name" value="lambda repressor-like DNA-binding domains"/>
    <property type="match status" value="1"/>
</dbReference>
<dbReference type="Gene3D" id="3.30.450.180">
    <property type="match status" value="1"/>
</dbReference>
<organism evidence="2 3">
    <name type="scientific">Microbispora catharanthi</name>
    <dbReference type="NCBI Taxonomy" id="1712871"/>
    <lineage>
        <taxon>Bacteria</taxon>
        <taxon>Bacillati</taxon>
        <taxon>Actinomycetota</taxon>
        <taxon>Actinomycetes</taxon>
        <taxon>Streptosporangiales</taxon>
        <taxon>Streptosporangiaceae</taxon>
        <taxon>Microbispora</taxon>
    </lineage>
</organism>
<dbReference type="Gene3D" id="1.10.260.40">
    <property type="entry name" value="lambda repressor-like DNA-binding domains"/>
    <property type="match status" value="1"/>
</dbReference>
<protein>
    <submittedName>
        <fullName evidence="2">Helix-turn-helix domain-containing protein</fullName>
    </submittedName>
</protein>
<feature type="domain" description="HTH cro/C1-type" evidence="1">
    <location>
        <begin position="37"/>
        <end position="84"/>
    </location>
</feature>
<dbReference type="PANTHER" id="PTHR35010:SF2">
    <property type="entry name" value="BLL4672 PROTEIN"/>
    <property type="match status" value="1"/>
</dbReference>
<dbReference type="InterPro" id="IPR001387">
    <property type="entry name" value="Cro/C1-type_HTH"/>
</dbReference>
<accession>A0A5N6BVZ8</accession>
<comment type="caution">
    <text evidence="2">The sequence shown here is derived from an EMBL/GenBank/DDBJ whole genome shotgun (WGS) entry which is preliminary data.</text>
</comment>
<dbReference type="InterPro" id="IPR010982">
    <property type="entry name" value="Lambda_DNA-bd_dom_sf"/>
</dbReference>
<dbReference type="PANTHER" id="PTHR35010">
    <property type="entry name" value="BLL4672 PROTEIN-RELATED"/>
    <property type="match status" value="1"/>
</dbReference>